<sequence length="127" mass="12947">MSMSAILAGIVSTVIAYAGPAVIVFQAGAFLPADIVASWVWAISIGSGLLCMGLSLRYRVPVVVAWSIPGSVLLLTILPTVDFAVAVGAYLVAALAILVVGLSGMFDRIVSKLPAAITAAMLAGILF</sequence>
<proteinExistence type="predicted"/>
<dbReference type="InterPro" id="IPR004711">
    <property type="entry name" value="Benzoate_Transporter"/>
</dbReference>
<feature type="transmembrane region" description="Helical" evidence="1">
    <location>
        <begin position="63"/>
        <end position="81"/>
    </location>
</feature>
<feature type="transmembrane region" description="Helical" evidence="1">
    <location>
        <begin position="87"/>
        <end position="106"/>
    </location>
</feature>
<dbReference type="PANTHER" id="PTHR30199">
    <property type="entry name" value="MFS FAMILY TRANSPORTER, PREDICTED SUBSTRATE BENZOATE"/>
    <property type="match status" value="1"/>
</dbReference>
<protein>
    <submittedName>
        <fullName evidence="2">Benzoate transporter</fullName>
    </submittedName>
</protein>
<dbReference type="PANTHER" id="PTHR30199:SF0">
    <property type="entry name" value="INNER MEMBRANE PROTEIN YDCO"/>
    <property type="match status" value="1"/>
</dbReference>
<gene>
    <name evidence="2" type="ORF">DI640_14895</name>
</gene>
<dbReference type="GO" id="GO:0042925">
    <property type="term" value="F:benzoate transmembrane transporter activity"/>
    <property type="evidence" value="ECO:0007669"/>
    <property type="project" value="InterPro"/>
</dbReference>
<feature type="transmembrane region" description="Helical" evidence="1">
    <location>
        <begin position="36"/>
        <end position="56"/>
    </location>
</feature>
<accession>A0A2W4YLB0</accession>
<dbReference type="AlphaFoldDB" id="A0A2W4YLB0"/>
<reference evidence="2 3" key="1">
    <citation type="submission" date="2017-08" db="EMBL/GenBank/DDBJ databases">
        <title>Infants hospitalized years apart are colonized by the same room-sourced microbial strains.</title>
        <authorList>
            <person name="Brooks B."/>
            <person name="Olm M.R."/>
            <person name="Firek B.A."/>
            <person name="Baker R."/>
            <person name="Thomas B.C."/>
            <person name="Morowitz M.J."/>
            <person name="Banfield J.F."/>
        </authorList>
    </citation>
    <scope>NUCLEOTIDE SEQUENCE [LARGE SCALE GENOMIC DNA]</scope>
    <source>
        <strain evidence="2">S2_018_000_R3_119</strain>
    </source>
</reference>
<organism evidence="2 3">
    <name type="scientific">Sphingomonas taxi</name>
    <dbReference type="NCBI Taxonomy" id="1549858"/>
    <lineage>
        <taxon>Bacteria</taxon>
        <taxon>Pseudomonadati</taxon>
        <taxon>Pseudomonadota</taxon>
        <taxon>Alphaproteobacteria</taxon>
        <taxon>Sphingomonadales</taxon>
        <taxon>Sphingomonadaceae</taxon>
        <taxon>Sphingomonas</taxon>
    </lineage>
</organism>
<dbReference type="Proteomes" id="UP000249555">
    <property type="component" value="Unassembled WGS sequence"/>
</dbReference>
<dbReference type="EMBL" id="QFMX01000108">
    <property type="protein sequence ID" value="PZO70523.1"/>
    <property type="molecule type" value="Genomic_DNA"/>
</dbReference>
<feature type="non-terminal residue" evidence="2">
    <location>
        <position position="127"/>
    </location>
</feature>
<evidence type="ECO:0000313" key="2">
    <source>
        <dbReference type="EMBL" id="PZO70523.1"/>
    </source>
</evidence>
<dbReference type="GO" id="GO:0005886">
    <property type="term" value="C:plasma membrane"/>
    <property type="evidence" value="ECO:0007669"/>
    <property type="project" value="TreeGrafter"/>
</dbReference>
<evidence type="ECO:0000256" key="1">
    <source>
        <dbReference type="SAM" id="Phobius"/>
    </source>
</evidence>
<keyword evidence="1" id="KW-0812">Transmembrane</keyword>
<evidence type="ECO:0000313" key="3">
    <source>
        <dbReference type="Proteomes" id="UP000249555"/>
    </source>
</evidence>
<name>A0A2W4YLB0_9SPHN</name>
<comment type="caution">
    <text evidence="2">The sequence shown here is derived from an EMBL/GenBank/DDBJ whole genome shotgun (WGS) entry which is preliminary data.</text>
</comment>
<dbReference type="Pfam" id="PF03594">
    <property type="entry name" value="BenE"/>
    <property type="match status" value="1"/>
</dbReference>
<keyword evidence="1" id="KW-0472">Membrane</keyword>
<keyword evidence="1" id="KW-1133">Transmembrane helix</keyword>